<protein>
    <submittedName>
        <fullName evidence="1">Uncharacterized protein</fullName>
    </submittedName>
</protein>
<gene>
    <name evidence="1" type="ORF">CBW46_014825</name>
</gene>
<dbReference type="EMBL" id="NHRJ02000009">
    <property type="protein sequence ID" value="PZE20160.1"/>
    <property type="molecule type" value="Genomic_DNA"/>
</dbReference>
<reference evidence="1" key="1">
    <citation type="submission" date="2018-06" db="EMBL/GenBank/DDBJ databases">
        <title>Paenibacillus xerothermodurans sp. nov. an extremely dry heat resistant spore forming bacterium isolated from the soil of Cape Canaveral, Florida.</title>
        <authorList>
            <person name="Seuylemezian A."/>
            <person name="Kaur N."/>
            <person name="Patil P."/>
            <person name="Patil P."/>
            <person name="Mayilraj S."/>
            <person name="Vaishampayan P."/>
        </authorList>
    </citation>
    <scope>NUCLEOTIDE SEQUENCE [LARGE SCALE GENOMIC DNA]</scope>
    <source>
        <strain evidence="1">ATCC 27380</strain>
    </source>
</reference>
<keyword evidence="2" id="KW-1185">Reference proteome</keyword>
<dbReference type="AlphaFoldDB" id="A0A2W1N923"/>
<evidence type="ECO:0000313" key="2">
    <source>
        <dbReference type="Proteomes" id="UP000214746"/>
    </source>
</evidence>
<comment type="caution">
    <text evidence="1">The sequence shown here is derived from an EMBL/GenBank/DDBJ whole genome shotgun (WGS) entry which is preliminary data.</text>
</comment>
<sequence>MFGVRMVGCIDAITAAALLSGRCTHRLLPLKLLLQPRIRLGAIDFMPTWKKIRVLLFHTANIRPGSTCQMPPMLFY</sequence>
<proteinExistence type="predicted"/>
<accession>A0A2W1N923</accession>
<evidence type="ECO:0000313" key="1">
    <source>
        <dbReference type="EMBL" id="PZE20160.1"/>
    </source>
</evidence>
<dbReference type="Proteomes" id="UP000214746">
    <property type="component" value="Unassembled WGS sequence"/>
</dbReference>
<organism evidence="1 2">
    <name type="scientific">Paenibacillus xerothermodurans</name>
    <dbReference type="NCBI Taxonomy" id="1977292"/>
    <lineage>
        <taxon>Bacteria</taxon>
        <taxon>Bacillati</taxon>
        <taxon>Bacillota</taxon>
        <taxon>Bacilli</taxon>
        <taxon>Bacillales</taxon>
        <taxon>Paenibacillaceae</taxon>
        <taxon>Paenibacillus</taxon>
    </lineage>
</organism>
<name>A0A2W1N923_PAEXE</name>